<dbReference type="Pfam" id="PF16661">
    <property type="entry name" value="Lactamase_B_6"/>
    <property type="match status" value="1"/>
</dbReference>
<dbReference type="Proteomes" id="UP001431783">
    <property type="component" value="Unassembled WGS sequence"/>
</dbReference>
<name>A0AAW1U169_9CUCU</name>
<evidence type="ECO:0000256" key="5">
    <source>
        <dbReference type="ARBA" id="ARBA00023242"/>
    </source>
</evidence>
<dbReference type="EMBL" id="JARQZJ010000042">
    <property type="protein sequence ID" value="KAK9877497.1"/>
    <property type="molecule type" value="Genomic_DNA"/>
</dbReference>
<dbReference type="SMART" id="SM01027">
    <property type="entry name" value="Beta-Casp"/>
    <property type="match status" value="1"/>
</dbReference>
<evidence type="ECO:0000259" key="8">
    <source>
        <dbReference type="SMART" id="SM01027"/>
    </source>
</evidence>
<dbReference type="CDD" id="cd16293">
    <property type="entry name" value="CPSF2-like_MBL-fold"/>
    <property type="match status" value="1"/>
</dbReference>
<evidence type="ECO:0000313" key="10">
    <source>
        <dbReference type="Proteomes" id="UP001431783"/>
    </source>
</evidence>
<feature type="domain" description="Beta-Casp" evidence="8">
    <location>
        <begin position="243"/>
        <end position="368"/>
    </location>
</feature>
<feature type="compositionally biased region" description="Basic and acidic residues" evidence="7">
    <location>
        <begin position="399"/>
        <end position="412"/>
    </location>
</feature>
<protein>
    <recommendedName>
        <fullName evidence="6">Cleavage and polyadenylation specificity factor subunit 2</fullName>
    </recommendedName>
    <alternativeName>
        <fullName evidence="6">Cleavage and polyadenylation specificity factor 100 kDa subunit</fullName>
    </alternativeName>
</protein>
<dbReference type="GO" id="GO:0005847">
    <property type="term" value="C:mRNA cleavage and polyadenylation specificity factor complex"/>
    <property type="evidence" value="ECO:0007669"/>
    <property type="project" value="InterPro"/>
</dbReference>
<comment type="subcellular location">
    <subcellularLocation>
        <location evidence="1 6">Nucleus</location>
    </subcellularLocation>
</comment>
<dbReference type="GO" id="GO:0003723">
    <property type="term" value="F:RNA binding"/>
    <property type="evidence" value="ECO:0007669"/>
    <property type="project" value="UniProtKB-KW"/>
</dbReference>
<keyword evidence="10" id="KW-1185">Reference proteome</keyword>
<evidence type="ECO:0000313" key="9">
    <source>
        <dbReference type="EMBL" id="KAK9877497.1"/>
    </source>
</evidence>
<proteinExistence type="inferred from homology"/>
<dbReference type="InterPro" id="IPR035639">
    <property type="entry name" value="CPSF2_MBL"/>
</dbReference>
<comment type="similarity">
    <text evidence="2 6">Belongs to the metallo-beta-lactamase superfamily. RNA-metabolizing metallo-beta-lactamase-like family. CPSF2/YSH1 subfamily.</text>
</comment>
<evidence type="ECO:0000256" key="1">
    <source>
        <dbReference type="ARBA" id="ARBA00004123"/>
    </source>
</evidence>
<dbReference type="Pfam" id="PF10996">
    <property type="entry name" value="Beta-Casp"/>
    <property type="match status" value="1"/>
</dbReference>
<dbReference type="InterPro" id="IPR022712">
    <property type="entry name" value="Beta_Casp"/>
</dbReference>
<accession>A0AAW1U169</accession>
<dbReference type="AlphaFoldDB" id="A0AAW1U169"/>
<evidence type="ECO:0000256" key="6">
    <source>
        <dbReference type="RuleBase" id="RU365006"/>
    </source>
</evidence>
<keyword evidence="5 6" id="KW-0539">Nucleus</keyword>
<comment type="caution">
    <text evidence="9">The sequence shown here is derived from an EMBL/GenBank/DDBJ whole genome shotgun (WGS) entry which is preliminary data.</text>
</comment>
<sequence>MTSIIKVQALSGVMDESPPCYLLQVDDVRILLDCGWDEKFDPDFMRELKRVVHTIDAVLISYPDVIHLGALPYAVGKLGLNCPIYATIPVYKMGQMFMYDLCQSHYNMEDFDKITLDDVDSTFEKMIQLKYNQTVPLKGKGYGLTITPLPAGHMIGGTIWKIMKSGEEDIIYANDFNHKKERHLNGCELEKLQRPSLLIIDAFNATYQQARRRARDEKLMTNILQTLRNNGNVLIAVDTAGRVLELAHMLDQLWRNKESGLLVYSLALLNNVSYNVVEFAKSQIEWMSDKLMRSFEGARNNPFQFKHLQLCHSLHELSKVPNPKVVLASSPDMESGFSRELFLQWCSNPNNSVIITTRTSPHTLARDLIENGGNGRTIDLEIKRRVKLEGTELEDFLKTQRVKNEKDPTKDDSESDSEDDIEMSVITKGRHDIVIKQEGKMSSGFFKVTKKQYPMYPFHEEKIKCDDYGR</sequence>
<evidence type="ECO:0000256" key="7">
    <source>
        <dbReference type="SAM" id="MobiDB-lite"/>
    </source>
</evidence>
<dbReference type="FunFam" id="3.60.15.10:FF:000008">
    <property type="entry name" value="Cleavage and polyadenylation specificity factor subunit 2"/>
    <property type="match status" value="1"/>
</dbReference>
<evidence type="ECO:0000256" key="3">
    <source>
        <dbReference type="ARBA" id="ARBA00022664"/>
    </source>
</evidence>
<dbReference type="SUPFAM" id="SSF56281">
    <property type="entry name" value="Metallo-hydrolase/oxidoreductase"/>
    <property type="match status" value="1"/>
</dbReference>
<dbReference type="InterPro" id="IPR036866">
    <property type="entry name" value="RibonucZ/Hydroxyglut_hydro"/>
</dbReference>
<dbReference type="InterPro" id="IPR027075">
    <property type="entry name" value="CPSF2"/>
</dbReference>
<organism evidence="9 10">
    <name type="scientific">Henosepilachna vigintioctopunctata</name>
    <dbReference type="NCBI Taxonomy" id="420089"/>
    <lineage>
        <taxon>Eukaryota</taxon>
        <taxon>Metazoa</taxon>
        <taxon>Ecdysozoa</taxon>
        <taxon>Arthropoda</taxon>
        <taxon>Hexapoda</taxon>
        <taxon>Insecta</taxon>
        <taxon>Pterygota</taxon>
        <taxon>Neoptera</taxon>
        <taxon>Endopterygota</taxon>
        <taxon>Coleoptera</taxon>
        <taxon>Polyphaga</taxon>
        <taxon>Cucujiformia</taxon>
        <taxon>Coccinelloidea</taxon>
        <taxon>Coccinellidae</taxon>
        <taxon>Epilachninae</taxon>
        <taxon>Epilachnini</taxon>
        <taxon>Henosepilachna</taxon>
    </lineage>
</organism>
<feature type="compositionally biased region" description="Acidic residues" evidence="7">
    <location>
        <begin position="413"/>
        <end position="422"/>
    </location>
</feature>
<keyword evidence="3 6" id="KW-0507">mRNA processing</keyword>
<evidence type="ECO:0000256" key="4">
    <source>
        <dbReference type="ARBA" id="ARBA00022884"/>
    </source>
</evidence>
<dbReference type="InterPro" id="IPR001279">
    <property type="entry name" value="Metallo-B-lactamas"/>
</dbReference>
<dbReference type="GO" id="GO:0006398">
    <property type="term" value="P:mRNA 3'-end processing by stem-loop binding and cleavage"/>
    <property type="evidence" value="ECO:0007669"/>
    <property type="project" value="InterPro"/>
</dbReference>
<feature type="region of interest" description="Disordered" evidence="7">
    <location>
        <begin position="399"/>
        <end position="423"/>
    </location>
</feature>
<dbReference type="Gene3D" id="3.60.15.10">
    <property type="entry name" value="Ribonuclease Z/Hydroxyacylglutathione hydrolase-like"/>
    <property type="match status" value="1"/>
</dbReference>
<evidence type="ECO:0000256" key="2">
    <source>
        <dbReference type="ARBA" id="ARBA00010624"/>
    </source>
</evidence>
<gene>
    <name evidence="9" type="ORF">WA026_018608</name>
</gene>
<reference evidence="9 10" key="1">
    <citation type="submission" date="2023-03" db="EMBL/GenBank/DDBJ databases">
        <title>Genome insight into feeding habits of ladybird beetles.</title>
        <authorList>
            <person name="Li H.-S."/>
            <person name="Huang Y.-H."/>
            <person name="Pang H."/>
        </authorList>
    </citation>
    <scope>NUCLEOTIDE SEQUENCE [LARGE SCALE GENOMIC DNA]</scope>
    <source>
        <strain evidence="9">SYSU_2023b</strain>
        <tissue evidence="9">Whole body</tissue>
    </source>
</reference>
<dbReference type="PANTHER" id="PTHR45922:SF1">
    <property type="entry name" value="CLEAVAGE AND POLYADENYLATION SPECIFICITY FACTOR SUBUNIT 2"/>
    <property type="match status" value="1"/>
</dbReference>
<keyword evidence="4 6" id="KW-0694">RNA-binding</keyword>
<dbReference type="PANTHER" id="PTHR45922">
    <property type="entry name" value="CLEAVAGE AND POLYADENYLATION SPECIFICITY FACTOR SUBUNIT 2"/>
    <property type="match status" value="1"/>
</dbReference>